<proteinExistence type="inferred from homology"/>
<dbReference type="OrthoDB" id="8163745at2"/>
<protein>
    <recommendedName>
        <fullName evidence="3">Coenzyme PQQ synthesis protein A</fullName>
    </recommendedName>
</protein>
<evidence type="ECO:0000256" key="1">
    <source>
        <dbReference type="ARBA" id="ARBA00004886"/>
    </source>
</evidence>
<evidence type="ECO:0000313" key="5">
    <source>
        <dbReference type="EMBL" id="KEO51253.1"/>
    </source>
</evidence>
<keyword evidence="4" id="KW-0884">PQQ biosynthesis</keyword>
<evidence type="ECO:0000313" key="6">
    <source>
        <dbReference type="Proteomes" id="UP000027432"/>
    </source>
</evidence>
<dbReference type="AlphaFoldDB" id="A0A074J6L9"/>
<evidence type="ECO:0000256" key="3">
    <source>
        <dbReference type="ARBA" id="ARBA00015086"/>
    </source>
</evidence>
<dbReference type="STRING" id="1353537.TP2_12730"/>
<dbReference type="NCBIfam" id="TIGR02107">
    <property type="entry name" value="PQQ_syn_pqqA"/>
    <property type="match status" value="1"/>
</dbReference>
<name>A0A074J6L9_9RHOB</name>
<comment type="caution">
    <text evidence="5">The sequence shown here is derived from an EMBL/GenBank/DDBJ whole genome shotgun (WGS) entry which is preliminary data.</text>
</comment>
<dbReference type="InterPro" id="IPR011725">
    <property type="entry name" value="PQQ_synth_PqqA"/>
</dbReference>
<dbReference type="EMBL" id="AUND01000039">
    <property type="protein sequence ID" value="KEO51253.1"/>
    <property type="molecule type" value="Genomic_DNA"/>
</dbReference>
<accession>A0A074J6L9</accession>
<evidence type="ECO:0000256" key="4">
    <source>
        <dbReference type="ARBA" id="ARBA00022905"/>
    </source>
</evidence>
<comment type="similarity">
    <text evidence="2">Belongs to the PqqA family.</text>
</comment>
<comment type="pathway">
    <text evidence="1">Cofactor biosynthesis; pyrroloquinoline quinone biosynthesis.</text>
</comment>
<dbReference type="UniPathway" id="UPA00539"/>
<dbReference type="Pfam" id="PF08042">
    <property type="entry name" value="PqqA"/>
    <property type="match status" value="1"/>
</dbReference>
<dbReference type="RefSeq" id="WP_038079365.1">
    <property type="nucleotide sequence ID" value="NZ_AUND01000039.1"/>
</dbReference>
<evidence type="ECO:0000256" key="2">
    <source>
        <dbReference type="ARBA" id="ARBA00009325"/>
    </source>
</evidence>
<organism evidence="5 6">
    <name type="scientific">Thioclava pacifica DSM 10166</name>
    <dbReference type="NCBI Taxonomy" id="1353537"/>
    <lineage>
        <taxon>Bacteria</taxon>
        <taxon>Pseudomonadati</taxon>
        <taxon>Pseudomonadota</taxon>
        <taxon>Alphaproteobacteria</taxon>
        <taxon>Rhodobacterales</taxon>
        <taxon>Paracoccaceae</taxon>
        <taxon>Thioclava</taxon>
    </lineage>
</organism>
<dbReference type="GO" id="GO:0018189">
    <property type="term" value="P:pyrroloquinoline quinone biosynthetic process"/>
    <property type="evidence" value="ECO:0007669"/>
    <property type="project" value="UniProtKB-UniPathway"/>
</dbReference>
<reference evidence="5 6" key="1">
    <citation type="submission" date="2013-07" db="EMBL/GenBank/DDBJ databases">
        <title>Thioclava pacifica DSM 10166 Genome Sequencing.</title>
        <authorList>
            <person name="Lai Q."/>
            <person name="Shao Z."/>
        </authorList>
    </citation>
    <scope>NUCLEOTIDE SEQUENCE [LARGE SCALE GENOMIC DNA]</scope>
    <source>
        <strain evidence="5 6">DSM 10166</strain>
    </source>
</reference>
<gene>
    <name evidence="5" type="ORF">TP2_12730</name>
</gene>
<sequence length="32" mass="3444">MAWAKPVLRAIDCGMEINMYGPDSGDEGGVLF</sequence>
<keyword evidence="6" id="KW-1185">Reference proteome</keyword>
<dbReference type="Proteomes" id="UP000027432">
    <property type="component" value="Unassembled WGS sequence"/>
</dbReference>